<sequence length="584" mass="63170">MPGCLRMTSAQELILDKNRCFYVFAMQRDHSKKRLDSHNFEPNGISGLYGQHSVKKLKTTKQSLDNFDNVAPITNSIPSPAASQMSNMSNPSKFIRIISGGRDRGRKAKALKVSAGQHGSGTPWSLFEDQALVVLVHDMGPNWELVSDAINSTIQFKNKAMATMVVSGGILEHLLYLPCHLFWHNLQLISLPAIHVAMGLRGYSLITDGGIFHLMESQVEDKNDLCIFRKPKECKERHKILMDRSAGDGADSAEDSGSSQSYPSTLPGIPKACGSARQLFQRLQGPMEEDTLKSHFDKIIKIGQKQRLHKNQVTFREVAFAISILLIYFLDDSKSANDNQPLVPVHNSHANALSQICPNNLNGSILTPLDLCDTNQAIPDGLSLGYQGSHTGGLPISNHSSVPSVHPSGGLNSSIPSSSGMSLSNNLSSSGPLPASSRDSRYGVSRTPPLSVDEQQRIQQYNQMLSSRNMQQSTMSIPGSLSGTDRGGARMLPGGNGMGMMGGINRSIGMSRPGFQGIPSSSMLSSGGMLSSSMVGMPSPVNIHSGVGAGQGNSMLRPRENVHMMRVSRVHILSEINWGSIDNN</sequence>
<feature type="region of interest" description="Disordered" evidence="1">
    <location>
        <begin position="467"/>
        <end position="487"/>
    </location>
</feature>
<dbReference type="InterPro" id="IPR044798">
    <property type="entry name" value="EAF1A/B"/>
</dbReference>
<keyword evidence="3" id="KW-1185">Reference proteome</keyword>
<feature type="compositionally biased region" description="Low complexity" evidence="1">
    <location>
        <begin position="399"/>
        <end position="437"/>
    </location>
</feature>
<feature type="region of interest" description="Disordered" evidence="1">
    <location>
        <begin position="394"/>
        <end position="455"/>
    </location>
</feature>
<dbReference type="PANTHER" id="PTHR46774:SF3">
    <property type="entry name" value="CHROMATIN MODIFICATION-RELATED PROTEIN EAF1 A-RELATED"/>
    <property type="match status" value="1"/>
</dbReference>
<name>A0AA86VV83_9FABA</name>
<organism evidence="2 3">
    <name type="scientific">Sphenostylis stenocarpa</name>
    <dbReference type="NCBI Taxonomy" id="92480"/>
    <lineage>
        <taxon>Eukaryota</taxon>
        <taxon>Viridiplantae</taxon>
        <taxon>Streptophyta</taxon>
        <taxon>Embryophyta</taxon>
        <taxon>Tracheophyta</taxon>
        <taxon>Spermatophyta</taxon>
        <taxon>Magnoliopsida</taxon>
        <taxon>eudicotyledons</taxon>
        <taxon>Gunneridae</taxon>
        <taxon>Pentapetalae</taxon>
        <taxon>rosids</taxon>
        <taxon>fabids</taxon>
        <taxon>Fabales</taxon>
        <taxon>Fabaceae</taxon>
        <taxon>Papilionoideae</taxon>
        <taxon>50 kb inversion clade</taxon>
        <taxon>NPAAA clade</taxon>
        <taxon>indigoferoid/millettioid clade</taxon>
        <taxon>Phaseoleae</taxon>
        <taxon>Sphenostylis</taxon>
    </lineage>
</organism>
<dbReference type="EMBL" id="OY731398">
    <property type="protein sequence ID" value="CAJ1795954.1"/>
    <property type="molecule type" value="Genomic_DNA"/>
</dbReference>
<gene>
    <name evidence="2" type="ORF">AYBTSS11_LOCUS505</name>
</gene>
<evidence type="ECO:0000313" key="2">
    <source>
        <dbReference type="EMBL" id="CAJ1795954.1"/>
    </source>
</evidence>
<dbReference type="Proteomes" id="UP001189624">
    <property type="component" value="Chromosome 1"/>
</dbReference>
<feature type="compositionally biased region" description="Polar residues" evidence="1">
    <location>
        <begin position="467"/>
        <end position="483"/>
    </location>
</feature>
<dbReference type="PANTHER" id="PTHR46774">
    <property type="entry name" value="CHROMATIN MODIFICATION-RELATED PROTEIN EAF1 A-RELATED"/>
    <property type="match status" value="1"/>
</dbReference>
<dbReference type="AlphaFoldDB" id="A0AA86VV83"/>
<feature type="compositionally biased region" description="Low complexity" evidence="1">
    <location>
        <begin position="247"/>
        <end position="261"/>
    </location>
</feature>
<proteinExistence type="predicted"/>
<accession>A0AA86VV83</accession>
<dbReference type="GO" id="GO:0035267">
    <property type="term" value="C:NuA4 histone acetyltransferase complex"/>
    <property type="evidence" value="ECO:0007669"/>
    <property type="project" value="InterPro"/>
</dbReference>
<protein>
    <submittedName>
        <fullName evidence="2">Uncharacterized protein</fullName>
    </submittedName>
</protein>
<reference evidence="2" key="1">
    <citation type="submission" date="2023-10" db="EMBL/GenBank/DDBJ databases">
        <authorList>
            <person name="Domelevo Entfellner J.-B."/>
        </authorList>
    </citation>
    <scope>NUCLEOTIDE SEQUENCE</scope>
</reference>
<evidence type="ECO:0000313" key="3">
    <source>
        <dbReference type="Proteomes" id="UP001189624"/>
    </source>
</evidence>
<feature type="region of interest" description="Disordered" evidence="1">
    <location>
        <begin position="245"/>
        <end position="267"/>
    </location>
</feature>
<evidence type="ECO:0000256" key="1">
    <source>
        <dbReference type="SAM" id="MobiDB-lite"/>
    </source>
</evidence>
<dbReference type="Gramene" id="rna-AYBTSS11_LOCUS505">
    <property type="protein sequence ID" value="CAJ1795954.1"/>
    <property type="gene ID" value="gene-AYBTSS11_LOCUS505"/>
</dbReference>